<evidence type="ECO:0000313" key="3">
    <source>
        <dbReference type="Proteomes" id="UP001500133"/>
    </source>
</evidence>
<evidence type="ECO:0000259" key="1">
    <source>
        <dbReference type="PROSITE" id="PS51704"/>
    </source>
</evidence>
<dbReference type="Pfam" id="PF03009">
    <property type="entry name" value="GDPD"/>
    <property type="match status" value="1"/>
</dbReference>
<dbReference type="InterPro" id="IPR017946">
    <property type="entry name" value="PLC-like_Pdiesterase_TIM-brl"/>
</dbReference>
<dbReference type="InterPro" id="IPR030395">
    <property type="entry name" value="GP_PDE_dom"/>
</dbReference>
<comment type="caution">
    <text evidence="2">The sequence shown here is derived from an EMBL/GenBank/DDBJ whole genome shotgun (WGS) entry which is preliminary data.</text>
</comment>
<protein>
    <submittedName>
        <fullName evidence="2">Glycerophosphodiester phosphodiesterase family protein</fullName>
    </submittedName>
</protein>
<dbReference type="PANTHER" id="PTHR46211">
    <property type="entry name" value="GLYCEROPHOSPHORYL DIESTER PHOSPHODIESTERASE"/>
    <property type="match status" value="1"/>
</dbReference>
<accession>A0ABP7L4M3</accession>
<dbReference type="Proteomes" id="UP001500133">
    <property type="component" value="Unassembled WGS sequence"/>
</dbReference>
<dbReference type="SUPFAM" id="SSF51695">
    <property type="entry name" value="PLC-like phosphodiesterases"/>
    <property type="match status" value="1"/>
</dbReference>
<gene>
    <name evidence="2" type="ORF">GCM10022228_01690</name>
</gene>
<dbReference type="PANTHER" id="PTHR46211:SF1">
    <property type="entry name" value="GLYCEROPHOSPHODIESTER PHOSPHODIESTERASE, CYTOPLASMIC"/>
    <property type="match status" value="1"/>
</dbReference>
<reference evidence="3" key="1">
    <citation type="journal article" date="2019" name="Int. J. Syst. Evol. Microbiol.">
        <title>The Global Catalogue of Microorganisms (GCM) 10K type strain sequencing project: providing services to taxonomists for standard genome sequencing and annotation.</title>
        <authorList>
            <consortium name="The Broad Institute Genomics Platform"/>
            <consortium name="The Broad Institute Genome Sequencing Center for Infectious Disease"/>
            <person name="Wu L."/>
            <person name="Ma J."/>
        </authorList>
    </citation>
    <scope>NUCLEOTIDE SEQUENCE [LARGE SCALE GENOMIC DNA]</scope>
    <source>
        <strain evidence="3">JCM 16914</strain>
    </source>
</reference>
<evidence type="ECO:0000313" key="2">
    <source>
        <dbReference type="EMBL" id="GAA3894195.1"/>
    </source>
</evidence>
<organism evidence="2 3">
    <name type="scientific">Halomonas cibimaris</name>
    <dbReference type="NCBI Taxonomy" id="657012"/>
    <lineage>
        <taxon>Bacteria</taxon>
        <taxon>Pseudomonadati</taxon>
        <taxon>Pseudomonadota</taxon>
        <taxon>Gammaproteobacteria</taxon>
        <taxon>Oceanospirillales</taxon>
        <taxon>Halomonadaceae</taxon>
        <taxon>Halomonas</taxon>
    </lineage>
</organism>
<feature type="domain" description="GP-PDE" evidence="1">
    <location>
        <begin position="11"/>
        <end position="250"/>
    </location>
</feature>
<proteinExistence type="predicted"/>
<dbReference type="EMBL" id="BAAAZT010000009">
    <property type="protein sequence ID" value="GAA3894195.1"/>
    <property type="molecule type" value="Genomic_DNA"/>
</dbReference>
<dbReference type="PROSITE" id="PS51704">
    <property type="entry name" value="GP_PDE"/>
    <property type="match status" value="1"/>
</dbReference>
<dbReference type="RefSeq" id="WP_344701345.1">
    <property type="nucleotide sequence ID" value="NZ_BAAAZT010000009.1"/>
</dbReference>
<name>A0ABP7L4M3_9GAMM</name>
<keyword evidence="3" id="KW-1185">Reference proteome</keyword>
<sequence>MNPAHPAVALPPVIGHRGYSARAPENTLSAVIETRRAGVRWVELDAQLLGDATPVIWHDRDVGRCSNGRRRLIDLTREDAARLDAGRWFGNAFAGEPMATLDEMLALLDELDMGLNLELKVNRGHDPAVLAHRAVPEAMRRLPPERLIVSSFSARALAAARNIAPPRRLALGTLYKRLPVDWRRRCEAIDAFSVHLDWRYATRAQLVAIRRAGYAAVCYTVNEPAAFARYRAWGAASVISDDPAAFLPAG</sequence>
<dbReference type="Gene3D" id="3.20.20.190">
    <property type="entry name" value="Phosphatidylinositol (PI) phosphodiesterase"/>
    <property type="match status" value="1"/>
</dbReference>